<feature type="transmembrane region" description="Helical" evidence="1">
    <location>
        <begin position="21"/>
        <end position="41"/>
    </location>
</feature>
<evidence type="ECO:0000313" key="2">
    <source>
        <dbReference type="EMBL" id="EGQ27949.1"/>
    </source>
</evidence>
<keyword evidence="1" id="KW-0812">Transmembrane</keyword>
<sequence>MFMRKKTLKLHNEKNEKRLRIILLFLMVMIVLVIIGGSFITTNKFGTDLYKAFVYHFIGMSFLFAAGLTFCLLILYHVFLITVYNPQRIKKSSVIKFACGGIITIVLLVFGGTAAKKSIQSMKDYENGEWQVEDVLVMDIYRGSRGHKVSFRSNSVLIETDKGEMTLYFEDSLIYKGVNYRFTYLDATDTIIKVENIIE</sequence>
<proteinExistence type="predicted"/>
<feature type="transmembrane region" description="Helical" evidence="1">
    <location>
        <begin position="94"/>
        <end position="115"/>
    </location>
</feature>
<evidence type="ECO:0000313" key="3">
    <source>
        <dbReference type="Proteomes" id="UP000005316"/>
    </source>
</evidence>
<dbReference type="eggNOG" id="ENOG503379U">
    <property type="taxonomic scope" value="Bacteria"/>
</dbReference>
<reference evidence="2 3" key="1">
    <citation type="submission" date="2011-04" db="EMBL/GenBank/DDBJ databases">
        <authorList>
            <person name="Muzny D."/>
            <person name="Qin X."/>
            <person name="Deng J."/>
            <person name="Jiang H."/>
            <person name="Liu Y."/>
            <person name="Qu J."/>
            <person name="Song X.-Z."/>
            <person name="Zhang L."/>
            <person name="Thornton R."/>
            <person name="Coyle M."/>
            <person name="Francisco L."/>
            <person name="Jackson L."/>
            <person name="Javaid M."/>
            <person name="Korchina V."/>
            <person name="Kovar C."/>
            <person name="Mata R."/>
            <person name="Mathew T."/>
            <person name="Ngo R."/>
            <person name="Nguyen L."/>
            <person name="Nguyen N."/>
            <person name="Okwuonu G."/>
            <person name="Ongeri F."/>
            <person name="Pham C."/>
            <person name="Simmons D."/>
            <person name="Wilczek-Boney K."/>
            <person name="Hale W."/>
            <person name="Jakkamsetti A."/>
            <person name="Pham P."/>
            <person name="Ruth R."/>
            <person name="San Lucas F."/>
            <person name="Warren J."/>
            <person name="Zhang J."/>
            <person name="Zhao Z."/>
            <person name="Zhou C."/>
            <person name="Zhu D."/>
            <person name="Lee S."/>
            <person name="Bess C."/>
            <person name="Blankenburg K."/>
            <person name="Forbes L."/>
            <person name="Fu Q."/>
            <person name="Gubbala S."/>
            <person name="Hirani K."/>
            <person name="Jayaseelan J.C."/>
            <person name="Lara F."/>
            <person name="Munidasa M."/>
            <person name="Palculict T."/>
            <person name="Patil S."/>
            <person name="Pu L.-L."/>
            <person name="Saada N."/>
            <person name="Tang L."/>
            <person name="Weissenberger G."/>
            <person name="Zhu Y."/>
            <person name="Hemphill L."/>
            <person name="Shang Y."/>
            <person name="Youmans B."/>
            <person name="Ayvaz T."/>
            <person name="Ross M."/>
            <person name="Santibanez J."/>
            <person name="Aqrawi P."/>
            <person name="Gross S."/>
            <person name="Joshi V."/>
            <person name="Fowler G."/>
            <person name="Nazareth L."/>
            <person name="Reid J."/>
            <person name="Worley K."/>
            <person name="Petrosino J."/>
            <person name="Highlander S."/>
            <person name="Gibbs R."/>
        </authorList>
    </citation>
    <scope>NUCLEOTIDE SEQUENCE [LARGE SCALE GENOMIC DNA]</scope>
    <source>
        <strain evidence="2 3">2681</strain>
    </source>
</reference>
<dbReference type="HOGENOM" id="CLU_1281058_0_0_9"/>
<comment type="caution">
    <text evidence="2">The sequence shown here is derived from an EMBL/GenBank/DDBJ whole genome shotgun (WGS) entry which is preliminary data.</text>
</comment>
<keyword evidence="1" id="KW-1133">Transmembrane helix</keyword>
<dbReference type="EMBL" id="AFPZ01000002">
    <property type="protein sequence ID" value="EGQ27949.1"/>
    <property type="molecule type" value="Genomic_DNA"/>
</dbReference>
<organism evidence="2 3">
    <name type="scientific">Sporosarcina newyorkensis 2681</name>
    <dbReference type="NCBI Taxonomy" id="1027292"/>
    <lineage>
        <taxon>Bacteria</taxon>
        <taxon>Bacillati</taxon>
        <taxon>Bacillota</taxon>
        <taxon>Bacilli</taxon>
        <taxon>Bacillales</taxon>
        <taxon>Caryophanaceae</taxon>
        <taxon>Sporosarcina</taxon>
    </lineage>
</organism>
<keyword evidence="1" id="KW-0472">Membrane</keyword>
<accession>F9DMM7</accession>
<feature type="transmembrane region" description="Helical" evidence="1">
    <location>
        <begin position="53"/>
        <end position="82"/>
    </location>
</feature>
<gene>
    <name evidence="2" type="ORF">HMPREF9372_0057</name>
</gene>
<name>F9DMM7_9BACL</name>
<dbReference type="AlphaFoldDB" id="F9DMM7"/>
<protein>
    <submittedName>
        <fullName evidence="2">Uncharacterized protein</fullName>
    </submittedName>
</protein>
<dbReference type="Proteomes" id="UP000005316">
    <property type="component" value="Unassembled WGS sequence"/>
</dbReference>
<evidence type="ECO:0000256" key="1">
    <source>
        <dbReference type="SAM" id="Phobius"/>
    </source>
</evidence>